<dbReference type="EMBL" id="LAZR01000066">
    <property type="protein sequence ID" value="KKN96161.1"/>
    <property type="molecule type" value="Genomic_DNA"/>
</dbReference>
<gene>
    <name evidence="1" type="ORF">LCGC14_0170910</name>
</gene>
<sequence length="112" mass="12674">MLATDIEIQTGYVYENDAGEQRLVVSVRPAGEQGDNAVAVWRTSNPDLGKGLKAQGSATLKSFKRWATKHRRATGHDWEAFEKVERRRVLDSELKRDILRAKKAIRKKAKTP</sequence>
<evidence type="ECO:0000313" key="1">
    <source>
        <dbReference type="EMBL" id="KKN96161.1"/>
    </source>
</evidence>
<dbReference type="AlphaFoldDB" id="A0A0F9XAP6"/>
<comment type="caution">
    <text evidence="1">The sequence shown here is derived from an EMBL/GenBank/DDBJ whole genome shotgun (WGS) entry which is preliminary data.</text>
</comment>
<accession>A0A0F9XAP6</accession>
<protein>
    <submittedName>
        <fullName evidence="1">Uncharacterized protein</fullName>
    </submittedName>
</protein>
<proteinExistence type="predicted"/>
<reference evidence="1" key="1">
    <citation type="journal article" date="2015" name="Nature">
        <title>Complex archaea that bridge the gap between prokaryotes and eukaryotes.</title>
        <authorList>
            <person name="Spang A."/>
            <person name="Saw J.H."/>
            <person name="Jorgensen S.L."/>
            <person name="Zaremba-Niedzwiedzka K."/>
            <person name="Martijn J."/>
            <person name="Lind A.E."/>
            <person name="van Eijk R."/>
            <person name="Schleper C."/>
            <person name="Guy L."/>
            <person name="Ettema T.J."/>
        </authorList>
    </citation>
    <scope>NUCLEOTIDE SEQUENCE</scope>
</reference>
<name>A0A0F9XAP6_9ZZZZ</name>
<organism evidence="1">
    <name type="scientific">marine sediment metagenome</name>
    <dbReference type="NCBI Taxonomy" id="412755"/>
    <lineage>
        <taxon>unclassified sequences</taxon>
        <taxon>metagenomes</taxon>
        <taxon>ecological metagenomes</taxon>
    </lineage>
</organism>